<accession>A0A195CQP6</accession>
<reference evidence="1 2" key="1">
    <citation type="submission" date="2016-03" db="EMBL/GenBank/DDBJ databases">
        <title>Cyphomyrmex costatus WGS genome.</title>
        <authorList>
            <person name="Nygaard S."/>
            <person name="Hu H."/>
            <person name="Boomsma J."/>
            <person name="Zhang G."/>
        </authorList>
    </citation>
    <scope>NUCLEOTIDE SEQUENCE [LARGE SCALE GENOMIC DNA]</scope>
    <source>
        <strain evidence="1">MS0001</strain>
        <tissue evidence="1">Whole body</tissue>
    </source>
</reference>
<protein>
    <submittedName>
        <fullName evidence="1">Uncharacterized protein</fullName>
    </submittedName>
</protein>
<gene>
    <name evidence="1" type="ORF">ALC62_06163</name>
</gene>
<proteinExistence type="predicted"/>
<organism evidence="1 2">
    <name type="scientific">Cyphomyrmex costatus</name>
    <dbReference type="NCBI Taxonomy" id="456900"/>
    <lineage>
        <taxon>Eukaryota</taxon>
        <taxon>Metazoa</taxon>
        <taxon>Ecdysozoa</taxon>
        <taxon>Arthropoda</taxon>
        <taxon>Hexapoda</taxon>
        <taxon>Insecta</taxon>
        <taxon>Pterygota</taxon>
        <taxon>Neoptera</taxon>
        <taxon>Endopterygota</taxon>
        <taxon>Hymenoptera</taxon>
        <taxon>Apocrita</taxon>
        <taxon>Aculeata</taxon>
        <taxon>Formicoidea</taxon>
        <taxon>Formicidae</taxon>
        <taxon>Myrmicinae</taxon>
        <taxon>Cyphomyrmex</taxon>
    </lineage>
</organism>
<dbReference type="EMBL" id="KQ977394">
    <property type="protein sequence ID" value="KYN03068.1"/>
    <property type="molecule type" value="Genomic_DNA"/>
</dbReference>
<dbReference type="AlphaFoldDB" id="A0A195CQP6"/>
<dbReference type="Proteomes" id="UP000078542">
    <property type="component" value="Unassembled WGS sequence"/>
</dbReference>
<evidence type="ECO:0000313" key="1">
    <source>
        <dbReference type="EMBL" id="KYN03068.1"/>
    </source>
</evidence>
<sequence>MSVETVHREGWKGIKRESGKGWHTVEEEKAEMRPQLRRYHRAAAHLGERGLSASVKGSTERGVGAECWLQHARVDPGVARGWLRTGFSSVIIAEQQQSDDPATLVYGTLRVGFGSVCELSRRHGGILAFEKNAHLIPM</sequence>
<keyword evidence="2" id="KW-1185">Reference proteome</keyword>
<name>A0A195CQP6_9HYME</name>
<evidence type="ECO:0000313" key="2">
    <source>
        <dbReference type="Proteomes" id="UP000078542"/>
    </source>
</evidence>